<comment type="caution">
    <text evidence="1">The sequence shown here is derived from an EMBL/GenBank/DDBJ whole genome shotgun (WGS) entry which is preliminary data.</text>
</comment>
<gene>
    <name evidence="1" type="primary">tatC</name>
    <name evidence="1" type="ORF">WKI67_05510</name>
</gene>
<proteinExistence type="predicted"/>
<evidence type="ECO:0000313" key="2">
    <source>
        <dbReference type="Proteomes" id="UP001377168"/>
    </source>
</evidence>
<name>A0ACC6PNG4_9ACTN</name>
<reference evidence="1" key="1">
    <citation type="submission" date="2024-03" db="EMBL/GenBank/DDBJ databases">
        <title>Novel Streptomyces species of biotechnological and ecological value are a feature of Machair soil.</title>
        <authorList>
            <person name="Prole J.R."/>
            <person name="Goodfellow M."/>
            <person name="Allenby N."/>
            <person name="Ward A.C."/>
        </authorList>
    </citation>
    <scope>NUCLEOTIDE SEQUENCE</scope>
    <source>
        <strain evidence="1">MS2.AVA.5</strain>
    </source>
</reference>
<dbReference type="Proteomes" id="UP001377168">
    <property type="component" value="Unassembled WGS sequence"/>
</dbReference>
<accession>A0ACC6PNG4</accession>
<protein>
    <submittedName>
        <fullName evidence="1">Twin-arginine translocase subunit TatC</fullName>
    </submittedName>
</protein>
<evidence type="ECO:0000313" key="1">
    <source>
        <dbReference type="EMBL" id="MEJ8632845.1"/>
    </source>
</evidence>
<sequence>MLSATSRAPEGHMPLAAHLRELRSRLVKAIGAIIVTTVVAGLFYKQLIDVVIAPLPGCNPLEGSNPAGSERCGIIATNGLLSPVTLALKVSLTAGLIGASPVWLYQLWAFLAPGLRSGEKKYTLIFLATGIPLLLAGAAFAYAVLPTTAQLLISLTPDQATNILPIDDFLDLATRLVVVFGVSFELPLLLVMLNLAGVVSARRMAGWWRHMIIGVTAFAAIATPSGDPLTLLALAGPITVLYLAACGIAWLNDRRRNRRTTAGTAIGPDEASPLPALHESHHSS</sequence>
<dbReference type="EMBL" id="JBBKAJ010000022">
    <property type="protein sequence ID" value="MEJ8632845.1"/>
    <property type="molecule type" value="Genomic_DNA"/>
</dbReference>
<keyword evidence="2" id="KW-1185">Reference proteome</keyword>
<organism evidence="1 2">
    <name type="scientific">Streptomyces achmelvichensis</name>
    <dbReference type="NCBI Taxonomy" id="3134111"/>
    <lineage>
        <taxon>Bacteria</taxon>
        <taxon>Bacillati</taxon>
        <taxon>Actinomycetota</taxon>
        <taxon>Actinomycetes</taxon>
        <taxon>Kitasatosporales</taxon>
        <taxon>Streptomycetaceae</taxon>
        <taxon>Streptomyces</taxon>
    </lineage>
</organism>